<evidence type="ECO:0000313" key="4">
    <source>
        <dbReference type="Proteomes" id="UP000229449"/>
    </source>
</evidence>
<evidence type="ECO:0000313" key="3">
    <source>
        <dbReference type="EMBL" id="PIY93489.1"/>
    </source>
</evidence>
<accession>A0A2M7R9P3</accession>
<feature type="transmembrane region" description="Helical" evidence="2">
    <location>
        <begin position="233"/>
        <end position="256"/>
    </location>
</feature>
<feature type="transmembrane region" description="Helical" evidence="2">
    <location>
        <begin position="166"/>
        <end position="186"/>
    </location>
</feature>
<feature type="transmembrane region" description="Helical" evidence="2">
    <location>
        <begin position="58"/>
        <end position="86"/>
    </location>
</feature>
<comment type="caution">
    <text evidence="3">The sequence shown here is derived from an EMBL/GenBank/DDBJ whole genome shotgun (WGS) entry which is preliminary data.</text>
</comment>
<feature type="compositionally biased region" description="Basic and acidic residues" evidence="1">
    <location>
        <begin position="479"/>
        <end position="491"/>
    </location>
</feature>
<dbReference type="Proteomes" id="UP000229449">
    <property type="component" value="Unassembled WGS sequence"/>
</dbReference>
<dbReference type="EMBL" id="PFMA01000033">
    <property type="protein sequence ID" value="PIY93489.1"/>
    <property type="molecule type" value="Genomic_DNA"/>
</dbReference>
<evidence type="ECO:0000256" key="2">
    <source>
        <dbReference type="SAM" id="Phobius"/>
    </source>
</evidence>
<feature type="transmembrane region" description="Helical" evidence="2">
    <location>
        <begin position="207"/>
        <end position="227"/>
    </location>
</feature>
<dbReference type="AlphaFoldDB" id="A0A2M7R9P3"/>
<name>A0A2M7R9P3_9BACT</name>
<organism evidence="3 4">
    <name type="scientific">Candidatus Magasanikbacteria bacterium CG_4_10_14_0_8_um_filter_32_14</name>
    <dbReference type="NCBI Taxonomy" id="1974640"/>
    <lineage>
        <taxon>Bacteria</taxon>
        <taxon>Candidatus Magasanikiibacteriota</taxon>
    </lineage>
</organism>
<feature type="transmembrane region" description="Helical" evidence="2">
    <location>
        <begin position="110"/>
        <end position="130"/>
    </location>
</feature>
<feature type="transmembrane region" description="Helical" evidence="2">
    <location>
        <begin position="142"/>
        <end position="160"/>
    </location>
</feature>
<feature type="compositionally biased region" description="Basic and acidic residues" evidence="1">
    <location>
        <begin position="1045"/>
        <end position="1055"/>
    </location>
</feature>
<feature type="transmembrane region" description="Helical" evidence="2">
    <location>
        <begin position="277"/>
        <end position="300"/>
    </location>
</feature>
<protein>
    <submittedName>
        <fullName evidence="3">Uncharacterized protein</fullName>
    </submittedName>
</protein>
<keyword evidence="2" id="KW-1133">Transmembrane helix</keyword>
<keyword evidence="2" id="KW-0472">Membrane</keyword>
<proteinExistence type="predicted"/>
<feature type="region of interest" description="Disordered" evidence="1">
    <location>
        <begin position="479"/>
        <end position="505"/>
    </location>
</feature>
<feature type="region of interest" description="Disordered" evidence="1">
    <location>
        <begin position="1002"/>
        <end position="1055"/>
    </location>
</feature>
<evidence type="ECO:0000256" key="1">
    <source>
        <dbReference type="SAM" id="MobiDB-lite"/>
    </source>
</evidence>
<gene>
    <name evidence="3" type="ORF">COY69_01290</name>
</gene>
<feature type="transmembrane region" description="Helical" evidence="2">
    <location>
        <begin position="31"/>
        <end position="51"/>
    </location>
</feature>
<reference evidence="4" key="1">
    <citation type="submission" date="2017-09" db="EMBL/GenBank/DDBJ databases">
        <title>Depth-based differentiation of microbial function through sediment-hosted aquifers and enrichment of novel symbionts in the deep terrestrial subsurface.</title>
        <authorList>
            <person name="Probst A.J."/>
            <person name="Ladd B."/>
            <person name="Jarett J.K."/>
            <person name="Geller-Mcgrath D.E."/>
            <person name="Sieber C.M.K."/>
            <person name="Emerson J.B."/>
            <person name="Anantharaman K."/>
            <person name="Thomas B.C."/>
            <person name="Malmstrom R."/>
            <person name="Stieglmeier M."/>
            <person name="Klingl A."/>
            <person name="Woyke T."/>
            <person name="Ryan C.M."/>
            <person name="Banfield J.F."/>
        </authorList>
    </citation>
    <scope>NUCLEOTIDE SEQUENCE [LARGE SCALE GENOMIC DNA]</scope>
</reference>
<sequence length="1055" mass="116060">MSRFVLAQISRLKGFAKKILPQRLSQNHYRIFFVFLVVLFFVFFTQFVHAAGAGVAEWFVQAVASILLTIAQVAIALTIFFLRYFITLASYNDYINVNVVKLGWVMVRDVANMFFVVSLLVIAFATILGIEKFEWKKSLVKLVIMAILINFSNLIAQLIIDVAHVFTITFLNAVSASAGGNLINMFSMDQISKTIASGQPSENVQGFTLSILAASVLSLIFALGTAFTIGSYAIIMALRVVVLWALIILSPLAYLFSALPKGEKYASKWWSEFTSHVIVAPVMVFFMWLSFATLGTGQIMSEIQQGSTISLEQSQGSDALSASLASISTWQNMANYILAMIFLLIGLKITKETGASGAGLAGAAENFIKKTATVASGYATARMLLSKGTDQSKSLMGKAGKGVSNYLYKKTGLKKLKNRINAGWQNRRTNRIEAASQKAKKREEEIEKTTNPFKKAGLMFKAMLLQPVERADKQAEYYEREAKHHKDRAEESVSASDTPAGKSEQRAYQKLQVVLKTKEGKKLLKENQYEAQINAVNEIVDIKVDEKLAEKHPERAQGIAQANGDYAKEVKEINGYTRYSKDLKKQAGQNGADLDKLNGDELAKAIEKAKSDLLTKALDKHDVAVSNIDVLHPIEANEREEAKAEVLQTKNNEILDYVAEKMSAGDKVEKDKQRRILGREHTASSLYAEAGVLSKGKGKAAEASSKAEEIGVDNTRAREIKIAEARDQVRVYKGGTAVHYQQTLDKHAKARDEEYNGLNYREITKQGQVLAKKINESIKNGLTVPPESYMQLSSILSAAHKQSAEAGDAALNGILKSVGFKQEEIDGVGTDDLLGKQRLLFSALSGKKIEPGNQEDVLNAFEGMKEKFGGEDKFQAMLKNLDTAIKAAGSDGLLHQVGLLNDRQLDGNGRVKIRLETDKKEFREKRDYVATRQNLTKLTSVGGFVSKKDGKFSLDGRSMTQMIGVLKSAKSNTHFTSAFLDEMEKLRRDDKEGFENLLKALPEDARNGIGKQLSPSSSSPTAPPQVARSAPSGKPVPPKGSGPKRSMEDAFKDKK</sequence>
<keyword evidence="2" id="KW-0812">Transmembrane</keyword>